<evidence type="ECO:0000313" key="3">
    <source>
        <dbReference type="Proteomes" id="UP000298663"/>
    </source>
</evidence>
<proteinExistence type="predicted"/>
<gene>
    <name evidence="2" type="ORF">L596_028448</name>
</gene>
<dbReference type="AlphaFoldDB" id="A0A4U5LYJ5"/>
<keyword evidence="3" id="KW-1185">Reference proteome</keyword>
<dbReference type="EMBL" id="AZBU02000011">
    <property type="protein sequence ID" value="TKR61327.1"/>
    <property type="molecule type" value="Genomic_DNA"/>
</dbReference>
<accession>A0A4U5LYJ5</accession>
<evidence type="ECO:0000313" key="2">
    <source>
        <dbReference type="EMBL" id="TKR61327.1"/>
    </source>
</evidence>
<feature type="region of interest" description="Disordered" evidence="1">
    <location>
        <begin position="56"/>
        <end position="128"/>
    </location>
</feature>
<reference evidence="2 3" key="1">
    <citation type="journal article" date="2015" name="Genome Biol.">
        <title>Comparative genomics of Steinernema reveals deeply conserved gene regulatory networks.</title>
        <authorList>
            <person name="Dillman A.R."/>
            <person name="Macchietto M."/>
            <person name="Porter C.F."/>
            <person name="Rogers A."/>
            <person name="Williams B."/>
            <person name="Antoshechkin I."/>
            <person name="Lee M.M."/>
            <person name="Goodwin Z."/>
            <person name="Lu X."/>
            <person name="Lewis E.E."/>
            <person name="Goodrich-Blair H."/>
            <person name="Stock S.P."/>
            <person name="Adams B.J."/>
            <person name="Sternberg P.W."/>
            <person name="Mortazavi A."/>
        </authorList>
    </citation>
    <scope>NUCLEOTIDE SEQUENCE [LARGE SCALE GENOMIC DNA]</scope>
    <source>
        <strain evidence="2 3">ALL</strain>
    </source>
</reference>
<comment type="caution">
    <text evidence="2">The sequence shown here is derived from an EMBL/GenBank/DDBJ whole genome shotgun (WGS) entry which is preliminary data.</text>
</comment>
<feature type="compositionally biased region" description="Polar residues" evidence="1">
    <location>
        <begin position="89"/>
        <end position="101"/>
    </location>
</feature>
<reference evidence="2 3" key="2">
    <citation type="journal article" date="2019" name="G3 (Bethesda)">
        <title>Hybrid Assembly of the Genome of the Entomopathogenic Nematode Steinernema carpocapsae Identifies the X-Chromosome.</title>
        <authorList>
            <person name="Serra L."/>
            <person name="Macchietto M."/>
            <person name="Macias-Munoz A."/>
            <person name="McGill C.J."/>
            <person name="Rodriguez I.M."/>
            <person name="Rodriguez B."/>
            <person name="Murad R."/>
            <person name="Mortazavi A."/>
        </authorList>
    </citation>
    <scope>NUCLEOTIDE SEQUENCE [LARGE SCALE GENOMIC DNA]</scope>
    <source>
        <strain evidence="2 3">ALL</strain>
    </source>
</reference>
<evidence type="ECO:0000256" key="1">
    <source>
        <dbReference type="SAM" id="MobiDB-lite"/>
    </source>
</evidence>
<protein>
    <submittedName>
        <fullName evidence="2">Uncharacterized protein</fullName>
    </submittedName>
</protein>
<sequence>MLHLPGCIHRPGYCSLWTFLLPLLPEAPREADGEQMSQLQDGVFWKCGEHEDHDRFERYGRDLGGLNPLPEESISQPSASRQRPEANRRSSTTIQTPSVIPTITIPRVRRTQSPPHWCGPLHQMGTPC</sequence>
<name>A0A4U5LYJ5_STECR</name>
<dbReference type="Proteomes" id="UP000298663">
    <property type="component" value="Unassembled WGS sequence"/>
</dbReference>
<organism evidence="2 3">
    <name type="scientific">Steinernema carpocapsae</name>
    <name type="common">Entomopathogenic nematode</name>
    <dbReference type="NCBI Taxonomy" id="34508"/>
    <lineage>
        <taxon>Eukaryota</taxon>
        <taxon>Metazoa</taxon>
        <taxon>Ecdysozoa</taxon>
        <taxon>Nematoda</taxon>
        <taxon>Chromadorea</taxon>
        <taxon>Rhabditida</taxon>
        <taxon>Tylenchina</taxon>
        <taxon>Panagrolaimomorpha</taxon>
        <taxon>Strongyloidoidea</taxon>
        <taxon>Steinernematidae</taxon>
        <taxon>Steinernema</taxon>
    </lineage>
</organism>